<keyword evidence="5" id="KW-1185">Reference proteome</keyword>
<dbReference type="PANTHER" id="PTHR43742:SF10">
    <property type="entry name" value="TRIMETHYLAMINE-N-OXIDE REDUCTASE 2"/>
    <property type="match status" value="1"/>
</dbReference>
<evidence type="ECO:0000256" key="3">
    <source>
        <dbReference type="ARBA" id="ARBA00023002"/>
    </source>
</evidence>
<organism evidence="4 5">
    <name type="scientific">Pandoraea terrae</name>
    <dbReference type="NCBI Taxonomy" id="1537710"/>
    <lineage>
        <taxon>Bacteria</taxon>
        <taxon>Pseudomonadati</taxon>
        <taxon>Pseudomonadota</taxon>
        <taxon>Betaproteobacteria</taxon>
        <taxon>Burkholderiales</taxon>
        <taxon>Burkholderiaceae</taxon>
        <taxon>Pandoraea</taxon>
    </lineage>
</organism>
<dbReference type="EMBL" id="CABPRZ010000009">
    <property type="protein sequence ID" value="VVE08784.1"/>
    <property type="molecule type" value="Genomic_DNA"/>
</dbReference>
<sequence>MPVTPGTDVALMLGLAHTLVSDGSHDCEFLARYCSGWEEFEAYLTGGEDGVAKDAEWAASICGVPAAGIQSLARSLPGRRVLVTVSHSLRRAEHGEQPVWMGAGH</sequence>
<keyword evidence="2" id="KW-0500">Molybdenum</keyword>
<protein>
    <submittedName>
        <fullName evidence="4">Dimethyl sulfoxide/trimethylamine N-oxide reductase</fullName>
        <ecNumber evidence="4">1.7.2.3</ecNumber>
    </submittedName>
</protein>
<dbReference type="GO" id="GO:0050626">
    <property type="term" value="F:trimethylamine-N-oxide reductase (cytochrome c) activity"/>
    <property type="evidence" value="ECO:0007669"/>
    <property type="project" value="UniProtKB-EC"/>
</dbReference>
<proteinExistence type="predicted"/>
<dbReference type="GO" id="GO:0030151">
    <property type="term" value="F:molybdenum ion binding"/>
    <property type="evidence" value="ECO:0007669"/>
    <property type="project" value="TreeGrafter"/>
</dbReference>
<dbReference type="AlphaFoldDB" id="A0A5E4VB37"/>
<name>A0A5E4VB37_9BURK</name>
<dbReference type="Gene3D" id="3.40.228.10">
    <property type="entry name" value="Dimethylsulfoxide Reductase, domain 2"/>
    <property type="match status" value="1"/>
</dbReference>
<evidence type="ECO:0000256" key="1">
    <source>
        <dbReference type="ARBA" id="ARBA00001942"/>
    </source>
</evidence>
<reference evidence="4 5" key="1">
    <citation type="submission" date="2019-08" db="EMBL/GenBank/DDBJ databases">
        <authorList>
            <person name="Peeters C."/>
        </authorList>
    </citation>
    <scope>NUCLEOTIDE SEQUENCE [LARGE SCALE GENOMIC DNA]</scope>
    <source>
        <strain evidence="4 5">LMG 30175</strain>
    </source>
</reference>
<dbReference type="GO" id="GO:0030288">
    <property type="term" value="C:outer membrane-bounded periplasmic space"/>
    <property type="evidence" value="ECO:0007669"/>
    <property type="project" value="TreeGrafter"/>
</dbReference>
<dbReference type="Proteomes" id="UP000414233">
    <property type="component" value="Unassembled WGS sequence"/>
</dbReference>
<evidence type="ECO:0000313" key="4">
    <source>
        <dbReference type="EMBL" id="VVE08784.1"/>
    </source>
</evidence>
<accession>A0A5E4VB37</accession>
<keyword evidence="3 4" id="KW-0560">Oxidoreductase</keyword>
<dbReference type="GO" id="GO:0009061">
    <property type="term" value="P:anaerobic respiration"/>
    <property type="evidence" value="ECO:0007669"/>
    <property type="project" value="TreeGrafter"/>
</dbReference>
<evidence type="ECO:0000256" key="2">
    <source>
        <dbReference type="ARBA" id="ARBA00022505"/>
    </source>
</evidence>
<dbReference type="EC" id="1.7.2.3" evidence="4"/>
<dbReference type="GO" id="GO:0009055">
    <property type="term" value="F:electron transfer activity"/>
    <property type="evidence" value="ECO:0007669"/>
    <property type="project" value="TreeGrafter"/>
</dbReference>
<dbReference type="SUPFAM" id="SSF53706">
    <property type="entry name" value="Formate dehydrogenase/DMSO reductase, domains 1-3"/>
    <property type="match status" value="1"/>
</dbReference>
<dbReference type="InterPro" id="IPR050612">
    <property type="entry name" value="Prok_Mopterin_Oxidored"/>
</dbReference>
<evidence type="ECO:0000313" key="5">
    <source>
        <dbReference type="Proteomes" id="UP000414233"/>
    </source>
</evidence>
<comment type="cofactor">
    <cofactor evidence="1">
        <name>Mo-bis(molybdopterin guanine dinucleotide)</name>
        <dbReference type="ChEBI" id="CHEBI:60539"/>
    </cofactor>
</comment>
<dbReference type="PANTHER" id="PTHR43742">
    <property type="entry name" value="TRIMETHYLAMINE-N-OXIDE REDUCTASE"/>
    <property type="match status" value="1"/>
</dbReference>
<gene>
    <name evidence="4" type="primary">dorA_1</name>
    <name evidence="4" type="ORF">PTE30175_02449</name>
</gene>